<keyword evidence="10" id="KW-1185">Reference proteome</keyword>
<dbReference type="PANTHER" id="PTHR48090:SF1">
    <property type="entry name" value="PROPHAGE BACTOPRENOL GLUCOSYL TRANSFERASE HOMOLOG"/>
    <property type="match status" value="1"/>
</dbReference>
<name>A0ABW3CA01_SPHXN</name>
<dbReference type="Gene3D" id="3.90.550.10">
    <property type="entry name" value="Spore Coat Polysaccharide Biosynthesis Protein SpsA, Chain A"/>
    <property type="match status" value="1"/>
</dbReference>
<keyword evidence="4 7" id="KW-0812">Transmembrane</keyword>
<comment type="caution">
    <text evidence="9">The sequence shown here is derived from an EMBL/GenBank/DDBJ whole genome shotgun (WGS) entry which is preliminary data.</text>
</comment>
<evidence type="ECO:0000256" key="7">
    <source>
        <dbReference type="SAM" id="Phobius"/>
    </source>
</evidence>
<dbReference type="EC" id="2.4.-.-" evidence="9"/>
<proteinExistence type="predicted"/>
<evidence type="ECO:0000256" key="2">
    <source>
        <dbReference type="ARBA" id="ARBA00022676"/>
    </source>
</evidence>
<dbReference type="Pfam" id="PF00535">
    <property type="entry name" value="Glycos_transf_2"/>
    <property type="match status" value="1"/>
</dbReference>
<reference evidence="10" key="1">
    <citation type="journal article" date="2019" name="Int. J. Syst. Evol. Microbiol.">
        <title>The Global Catalogue of Microorganisms (GCM) 10K type strain sequencing project: providing services to taxonomists for standard genome sequencing and annotation.</title>
        <authorList>
            <consortium name="The Broad Institute Genomics Platform"/>
            <consortium name="The Broad Institute Genome Sequencing Center for Infectious Disease"/>
            <person name="Wu L."/>
            <person name="Ma J."/>
        </authorList>
    </citation>
    <scope>NUCLEOTIDE SEQUENCE [LARGE SCALE GENOMIC DNA]</scope>
    <source>
        <strain evidence="10">CCUG 52537</strain>
    </source>
</reference>
<evidence type="ECO:0000313" key="9">
    <source>
        <dbReference type="EMBL" id="MFD0850351.1"/>
    </source>
</evidence>
<evidence type="ECO:0000256" key="4">
    <source>
        <dbReference type="ARBA" id="ARBA00022692"/>
    </source>
</evidence>
<feature type="domain" description="Glycosyltransferase 2-like" evidence="8">
    <location>
        <begin position="14"/>
        <end position="177"/>
    </location>
</feature>
<feature type="transmembrane region" description="Helical" evidence="7">
    <location>
        <begin position="274"/>
        <end position="296"/>
    </location>
</feature>
<dbReference type="GO" id="GO:0016757">
    <property type="term" value="F:glycosyltransferase activity"/>
    <property type="evidence" value="ECO:0007669"/>
    <property type="project" value="UniProtKB-KW"/>
</dbReference>
<organism evidence="9 10">
    <name type="scientific">Sphingosinicella xenopeptidilytica</name>
    <dbReference type="NCBI Taxonomy" id="364098"/>
    <lineage>
        <taxon>Bacteria</taxon>
        <taxon>Pseudomonadati</taxon>
        <taxon>Pseudomonadota</taxon>
        <taxon>Alphaproteobacteria</taxon>
        <taxon>Sphingomonadales</taxon>
        <taxon>Sphingosinicellaceae</taxon>
        <taxon>Sphingosinicella</taxon>
    </lineage>
</organism>
<dbReference type="InterPro" id="IPR029044">
    <property type="entry name" value="Nucleotide-diphossugar_trans"/>
</dbReference>
<protein>
    <submittedName>
        <fullName evidence="9">Glycosyltransferase family 2 protein</fullName>
        <ecNumber evidence="9">2.4.-.-</ecNumber>
    </submittedName>
</protein>
<evidence type="ECO:0000256" key="1">
    <source>
        <dbReference type="ARBA" id="ARBA00004141"/>
    </source>
</evidence>
<evidence type="ECO:0000256" key="6">
    <source>
        <dbReference type="ARBA" id="ARBA00023136"/>
    </source>
</evidence>
<accession>A0ABW3CA01</accession>
<dbReference type="RefSeq" id="WP_381494475.1">
    <property type="nucleotide sequence ID" value="NZ_JBHTIK010000015.1"/>
</dbReference>
<keyword evidence="6 7" id="KW-0472">Membrane</keyword>
<comment type="subcellular location">
    <subcellularLocation>
        <location evidence="1">Membrane</location>
        <topology evidence="1">Multi-pass membrane protein</topology>
    </subcellularLocation>
</comment>
<dbReference type="CDD" id="cd04187">
    <property type="entry name" value="DPM1_like_bac"/>
    <property type="match status" value="1"/>
</dbReference>
<keyword evidence="5 7" id="KW-1133">Transmembrane helix</keyword>
<evidence type="ECO:0000313" key="10">
    <source>
        <dbReference type="Proteomes" id="UP001597124"/>
    </source>
</evidence>
<keyword evidence="2 9" id="KW-0328">Glycosyltransferase</keyword>
<sequence>MTSQQLGGPTVYLSVVIPCFNEFECLDALYERVSATCRAAVESNYEILLINDGSKDRTWEKIAAYADKDPAIVGVNLSRNYGHQLALTAGLNLCRGERVLILDADLQDPPELLGEMMAKMDAGFDVVYGQREERQGETLFKRGTAALFYRFLSRLVDIDIPQDTGDFRLMSRKALDHLNAMPEHYRFVRGLVSWLGFRQTSVRYSRAERFAGTTNYPLSKMIRLAFDAITAFSISPLRIASHVGIILGLLFMLFLGGVLYSWANGDVVPGWTSIVTIVLLVGSIQLITLGIMGEYVGRTYMESKRRPLFIVDEVRKLSASSMTSSPVHSLQARIGISNYDRG</sequence>
<evidence type="ECO:0000256" key="5">
    <source>
        <dbReference type="ARBA" id="ARBA00022989"/>
    </source>
</evidence>
<dbReference type="EMBL" id="JBHTIK010000015">
    <property type="protein sequence ID" value="MFD0850351.1"/>
    <property type="molecule type" value="Genomic_DNA"/>
</dbReference>
<dbReference type="PANTHER" id="PTHR48090">
    <property type="entry name" value="UNDECAPRENYL-PHOSPHATE 4-DEOXY-4-FORMAMIDO-L-ARABINOSE TRANSFERASE-RELATED"/>
    <property type="match status" value="1"/>
</dbReference>
<dbReference type="InterPro" id="IPR050256">
    <property type="entry name" value="Glycosyltransferase_2"/>
</dbReference>
<keyword evidence="3 9" id="KW-0808">Transferase</keyword>
<feature type="transmembrane region" description="Helical" evidence="7">
    <location>
        <begin position="243"/>
        <end position="262"/>
    </location>
</feature>
<gene>
    <name evidence="9" type="ORF">ACFQ00_18595</name>
</gene>
<dbReference type="SUPFAM" id="SSF53448">
    <property type="entry name" value="Nucleotide-diphospho-sugar transferases"/>
    <property type="match status" value="1"/>
</dbReference>
<evidence type="ECO:0000259" key="8">
    <source>
        <dbReference type="Pfam" id="PF00535"/>
    </source>
</evidence>
<dbReference type="Proteomes" id="UP001597124">
    <property type="component" value="Unassembled WGS sequence"/>
</dbReference>
<dbReference type="InterPro" id="IPR001173">
    <property type="entry name" value="Glyco_trans_2-like"/>
</dbReference>
<evidence type="ECO:0000256" key="3">
    <source>
        <dbReference type="ARBA" id="ARBA00022679"/>
    </source>
</evidence>